<evidence type="ECO:0000256" key="13">
    <source>
        <dbReference type="SAM" id="MobiDB-lite"/>
    </source>
</evidence>
<comment type="similarity">
    <text evidence="2">Belongs to the protein kinase superfamily. CMGC Ser/Thr protein kinase family. MAP kinase subfamily.</text>
</comment>
<keyword evidence="7 12" id="KW-0547">Nucleotide-binding</keyword>
<dbReference type="InterPro" id="IPR017441">
    <property type="entry name" value="Protein_kinase_ATP_BS"/>
</dbReference>
<dbReference type="SMART" id="SM00220">
    <property type="entry name" value="S_TKc"/>
    <property type="match status" value="1"/>
</dbReference>
<evidence type="ECO:0000256" key="9">
    <source>
        <dbReference type="ARBA" id="ARBA00022840"/>
    </source>
</evidence>
<evidence type="ECO:0000256" key="3">
    <source>
        <dbReference type="ARBA" id="ARBA00012425"/>
    </source>
</evidence>
<evidence type="ECO:0000256" key="10">
    <source>
        <dbReference type="ARBA" id="ARBA00047811"/>
    </source>
</evidence>
<evidence type="ECO:0000313" key="15">
    <source>
        <dbReference type="EMBL" id="PHT58642.1"/>
    </source>
</evidence>
<feature type="compositionally biased region" description="Basic and acidic residues" evidence="13">
    <location>
        <begin position="445"/>
        <end position="465"/>
    </location>
</feature>
<dbReference type="PANTHER" id="PTHR24055">
    <property type="entry name" value="MITOGEN-ACTIVATED PROTEIN KINASE"/>
    <property type="match status" value="1"/>
</dbReference>
<feature type="compositionally biased region" description="Basic and acidic residues" evidence="13">
    <location>
        <begin position="1070"/>
        <end position="1083"/>
    </location>
</feature>
<dbReference type="InterPro" id="IPR050117">
    <property type="entry name" value="MAPK"/>
</dbReference>
<keyword evidence="4" id="KW-0723">Serine/threonine-protein kinase</keyword>
<organism evidence="15 16">
    <name type="scientific">Capsicum baccatum</name>
    <name type="common">Peruvian pepper</name>
    <dbReference type="NCBI Taxonomy" id="33114"/>
    <lineage>
        <taxon>Eukaryota</taxon>
        <taxon>Viridiplantae</taxon>
        <taxon>Streptophyta</taxon>
        <taxon>Embryophyta</taxon>
        <taxon>Tracheophyta</taxon>
        <taxon>Spermatophyta</taxon>
        <taxon>Magnoliopsida</taxon>
        <taxon>eudicotyledons</taxon>
        <taxon>Gunneridae</taxon>
        <taxon>Pentapetalae</taxon>
        <taxon>asterids</taxon>
        <taxon>lamiids</taxon>
        <taxon>Solanales</taxon>
        <taxon>Solanaceae</taxon>
        <taxon>Solanoideae</taxon>
        <taxon>Capsiceae</taxon>
        <taxon>Capsicum</taxon>
    </lineage>
</organism>
<dbReference type="Gene3D" id="1.10.510.10">
    <property type="entry name" value="Transferase(Phosphotransferase) domain 1"/>
    <property type="match status" value="1"/>
</dbReference>
<evidence type="ECO:0000313" key="16">
    <source>
        <dbReference type="Proteomes" id="UP000224567"/>
    </source>
</evidence>
<keyword evidence="9 12" id="KW-0067">ATP-binding</keyword>
<feature type="region of interest" description="Disordered" evidence="13">
    <location>
        <begin position="333"/>
        <end position="403"/>
    </location>
</feature>
<accession>A0A2G2XMD0</accession>
<dbReference type="GO" id="GO:0004693">
    <property type="term" value="F:cyclin-dependent protein serine/threonine kinase activity"/>
    <property type="evidence" value="ECO:0007669"/>
    <property type="project" value="UniProtKB-EC"/>
</dbReference>
<evidence type="ECO:0000256" key="6">
    <source>
        <dbReference type="ARBA" id="ARBA00022679"/>
    </source>
</evidence>
<gene>
    <name evidence="15" type="ORF">CQW23_01005</name>
</gene>
<comment type="caution">
    <text evidence="15">The sequence shown here is derived from an EMBL/GenBank/DDBJ whole genome shotgun (WGS) entry which is preliminary data.</text>
</comment>
<keyword evidence="8 15" id="KW-0418">Kinase</keyword>
<feature type="binding site" evidence="12">
    <location>
        <position position="675"/>
    </location>
    <ligand>
        <name>ATP</name>
        <dbReference type="ChEBI" id="CHEBI:30616"/>
    </ligand>
</feature>
<dbReference type="InterPro" id="IPR008271">
    <property type="entry name" value="Ser/Thr_kinase_AS"/>
</dbReference>
<dbReference type="InterPro" id="IPR004332">
    <property type="entry name" value="Transposase_MuDR"/>
</dbReference>
<reference evidence="16" key="2">
    <citation type="journal article" date="2017" name="J. Anim. Genet.">
        <title>Multiple reference genome sequences of hot pepper reveal the massive evolution of plant disease resistance genes by retroduplication.</title>
        <authorList>
            <person name="Kim S."/>
            <person name="Park J."/>
            <person name="Yeom S.-I."/>
            <person name="Kim Y.-M."/>
            <person name="Seo E."/>
            <person name="Kim K.-T."/>
            <person name="Kim M.-S."/>
            <person name="Lee J.M."/>
            <person name="Cheong K."/>
            <person name="Shin H.-S."/>
            <person name="Kim S.-B."/>
            <person name="Han K."/>
            <person name="Lee J."/>
            <person name="Park M."/>
            <person name="Lee H.-A."/>
            <person name="Lee H.-Y."/>
            <person name="Lee Y."/>
            <person name="Oh S."/>
            <person name="Lee J.H."/>
            <person name="Choi E."/>
            <person name="Choi E."/>
            <person name="Lee S.E."/>
            <person name="Jeon J."/>
            <person name="Kim H."/>
            <person name="Choi G."/>
            <person name="Song H."/>
            <person name="Lee J."/>
            <person name="Lee S.-C."/>
            <person name="Kwon J.-K."/>
            <person name="Lee H.-Y."/>
            <person name="Koo N."/>
            <person name="Hong Y."/>
            <person name="Kim R.W."/>
            <person name="Kang W.-H."/>
            <person name="Huh J.H."/>
            <person name="Kang B.-C."/>
            <person name="Yang T.-J."/>
            <person name="Lee Y.-H."/>
            <person name="Bennetzen J.L."/>
            <person name="Choi D."/>
        </authorList>
    </citation>
    <scope>NUCLEOTIDE SEQUENCE [LARGE SCALE GENOMIC DNA]</scope>
    <source>
        <strain evidence="16">cv. PBC81</strain>
    </source>
</reference>
<dbReference type="Pfam" id="PF03732">
    <property type="entry name" value="Retrotrans_gag"/>
    <property type="match status" value="1"/>
</dbReference>
<dbReference type="InterPro" id="IPR000719">
    <property type="entry name" value="Prot_kinase_dom"/>
</dbReference>
<comment type="catalytic activity">
    <reaction evidence="11">
        <text>L-seryl-[protein] + ATP = O-phospho-L-seryl-[protein] + ADP + H(+)</text>
        <dbReference type="Rhea" id="RHEA:17989"/>
        <dbReference type="Rhea" id="RHEA-COMP:9863"/>
        <dbReference type="Rhea" id="RHEA-COMP:11604"/>
        <dbReference type="ChEBI" id="CHEBI:15378"/>
        <dbReference type="ChEBI" id="CHEBI:29999"/>
        <dbReference type="ChEBI" id="CHEBI:30616"/>
        <dbReference type="ChEBI" id="CHEBI:83421"/>
        <dbReference type="ChEBI" id="CHEBI:456216"/>
        <dbReference type="EC" id="2.7.11.22"/>
    </reaction>
</comment>
<feature type="region of interest" description="Disordered" evidence="13">
    <location>
        <begin position="996"/>
        <end position="1023"/>
    </location>
</feature>
<dbReference type="InterPro" id="IPR005162">
    <property type="entry name" value="Retrotrans_gag_dom"/>
</dbReference>
<comment type="catalytic activity">
    <reaction evidence="10">
        <text>L-threonyl-[protein] + ATP = O-phospho-L-threonyl-[protein] + ADP + H(+)</text>
        <dbReference type="Rhea" id="RHEA:46608"/>
        <dbReference type="Rhea" id="RHEA-COMP:11060"/>
        <dbReference type="Rhea" id="RHEA-COMP:11605"/>
        <dbReference type="ChEBI" id="CHEBI:15378"/>
        <dbReference type="ChEBI" id="CHEBI:30013"/>
        <dbReference type="ChEBI" id="CHEBI:30616"/>
        <dbReference type="ChEBI" id="CHEBI:61977"/>
        <dbReference type="ChEBI" id="CHEBI:456216"/>
        <dbReference type="EC" id="2.7.11.22"/>
    </reaction>
</comment>
<dbReference type="OrthoDB" id="2158884at2759"/>
<dbReference type="Gene3D" id="3.30.200.20">
    <property type="entry name" value="Phosphorylase Kinase, domain 1"/>
    <property type="match status" value="1"/>
</dbReference>
<feature type="region of interest" description="Disordered" evidence="13">
    <location>
        <begin position="437"/>
        <end position="507"/>
    </location>
</feature>
<keyword evidence="16" id="KW-1185">Reference proteome</keyword>
<dbReference type="InterPro" id="IPR011009">
    <property type="entry name" value="Kinase-like_dom_sf"/>
</dbReference>
<feature type="domain" description="Protein kinase" evidence="14">
    <location>
        <begin position="645"/>
        <end position="924"/>
    </location>
</feature>
<keyword evidence="5" id="KW-0597">Phosphoprotein</keyword>
<feature type="compositionally biased region" description="Basic and acidic residues" evidence="13">
    <location>
        <begin position="333"/>
        <end position="343"/>
    </location>
</feature>
<dbReference type="GO" id="GO:0005524">
    <property type="term" value="F:ATP binding"/>
    <property type="evidence" value="ECO:0007669"/>
    <property type="project" value="UniProtKB-UniRule"/>
</dbReference>
<protein>
    <recommendedName>
        <fullName evidence="3">cyclin-dependent kinase</fullName>
        <ecNumber evidence="3">2.7.11.22</ecNumber>
    </recommendedName>
</protein>
<dbReference type="PROSITE" id="PS00107">
    <property type="entry name" value="PROTEIN_KINASE_ATP"/>
    <property type="match status" value="1"/>
</dbReference>
<feature type="region of interest" description="Disordered" evidence="13">
    <location>
        <begin position="1068"/>
        <end position="1094"/>
    </location>
</feature>
<evidence type="ECO:0000256" key="8">
    <source>
        <dbReference type="ARBA" id="ARBA00022777"/>
    </source>
</evidence>
<dbReference type="Pfam" id="PF03108">
    <property type="entry name" value="DBD_Tnp_Mut"/>
    <property type="match status" value="1"/>
</dbReference>
<evidence type="ECO:0000256" key="2">
    <source>
        <dbReference type="ARBA" id="ARBA00008832"/>
    </source>
</evidence>
<dbReference type="Pfam" id="PF00069">
    <property type="entry name" value="Pkinase"/>
    <property type="match status" value="1"/>
</dbReference>
<evidence type="ECO:0000256" key="12">
    <source>
        <dbReference type="PROSITE-ProRule" id="PRU10141"/>
    </source>
</evidence>
<dbReference type="Proteomes" id="UP000224567">
    <property type="component" value="Unassembled WGS sequence"/>
</dbReference>
<dbReference type="AlphaFoldDB" id="A0A2G2XMD0"/>
<feature type="compositionally biased region" description="Polar residues" evidence="13">
    <location>
        <begin position="466"/>
        <end position="484"/>
    </location>
</feature>
<proteinExistence type="inferred from homology"/>
<dbReference type="EC" id="2.7.11.22" evidence="3"/>
<keyword evidence="6" id="KW-0808">Transferase</keyword>
<feature type="compositionally biased region" description="Polar residues" evidence="13">
    <location>
        <begin position="349"/>
        <end position="362"/>
    </location>
</feature>
<name>A0A2G2XMD0_CAPBA</name>
<dbReference type="FunFam" id="1.10.510.10:FF:000104">
    <property type="entry name" value="serine/threonine-protein kinase MAK isoform X1"/>
    <property type="match status" value="1"/>
</dbReference>
<evidence type="ECO:0000256" key="5">
    <source>
        <dbReference type="ARBA" id="ARBA00022553"/>
    </source>
</evidence>
<dbReference type="EMBL" id="MLFT02000001">
    <property type="protein sequence ID" value="PHT58642.1"/>
    <property type="molecule type" value="Genomic_DNA"/>
</dbReference>
<evidence type="ECO:0000256" key="1">
    <source>
        <dbReference type="ARBA" id="ARBA00006485"/>
    </source>
</evidence>
<dbReference type="PROSITE" id="PS50011">
    <property type="entry name" value="PROTEIN_KINASE_DOM"/>
    <property type="match status" value="1"/>
</dbReference>
<feature type="compositionally biased region" description="Low complexity" evidence="13">
    <location>
        <begin position="371"/>
        <end position="384"/>
    </location>
</feature>
<reference evidence="15 16" key="1">
    <citation type="journal article" date="2017" name="Genome Biol.">
        <title>New reference genome sequences of hot pepper reveal the massive evolution of plant disease-resistance genes by retroduplication.</title>
        <authorList>
            <person name="Kim S."/>
            <person name="Park J."/>
            <person name="Yeom S.I."/>
            <person name="Kim Y.M."/>
            <person name="Seo E."/>
            <person name="Kim K.T."/>
            <person name="Kim M.S."/>
            <person name="Lee J.M."/>
            <person name="Cheong K."/>
            <person name="Shin H.S."/>
            <person name="Kim S.B."/>
            <person name="Han K."/>
            <person name="Lee J."/>
            <person name="Park M."/>
            <person name="Lee H.A."/>
            <person name="Lee H.Y."/>
            <person name="Lee Y."/>
            <person name="Oh S."/>
            <person name="Lee J.H."/>
            <person name="Choi E."/>
            <person name="Choi E."/>
            <person name="Lee S.E."/>
            <person name="Jeon J."/>
            <person name="Kim H."/>
            <person name="Choi G."/>
            <person name="Song H."/>
            <person name="Lee J."/>
            <person name="Lee S.C."/>
            <person name="Kwon J.K."/>
            <person name="Lee H.Y."/>
            <person name="Koo N."/>
            <person name="Hong Y."/>
            <person name="Kim R.W."/>
            <person name="Kang W.H."/>
            <person name="Huh J.H."/>
            <person name="Kang B.C."/>
            <person name="Yang T.J."/>
            <person name="Lee Y.H."/>
            <person name="Bennetzen J.L."/>
            <person name="Choi D."/>
        </authorList>
    </citation>
    <scope>NUCLEOTIDE SEQUENCE [LARGE SCALE GENOMIC DNA]</scope>
    <source>
        <strain evidence="16">cv. PBC81</strain>
    </source>
</reference>
<dbReference type="PROSITE" id="PS00108">
    <property type="entry name" value="PROTEIN_KINASE_ST"/>
    <property type="match status" value="1"/>
</dbReference>
<evidence type="ECO:0000259" key="14">
    <source>
        <dbReference type="PROSITE" id="PS50011"/>
    </source>
</evidence>
<sequence length="1094" mass="122853">MIDEVDILFNYGDGASGISAILSLLCDQFKVINFFVVGEGELTVFTQHITQQTEIDFVNVEVGTDCEHSVDSCVDFHLSEGEEYDYEGLEAISKERVRVVGDRLENYKVLYVGMSFKDMKESREAVNYYALANKRALTIIKGDTKRTRYGCGEGCPFRCLISKDGRTKGFKIKTLINNHTCEKAFINPRADSTTLAKYFRNKLQNNPKYKVKDMSLDLKDGGGITIISDMRKELVDAIDKVLPEAHHKYQRLDDVGPIEWEEFASTFLDRFFPLELREAKVLEFINLRQGSMMVKEYSLNFTQLASYAPHVVADGRAKISKFVSGMNDSMIEEQKIRTRERQSKKARTGSFSFAQPKSQGGNRSRHSQKFSVPAPSSANVPVPKSKNDRHDGAPGSEAQGSENRGLTYPLCEEYHKNHLGACMAGSDVCFGCGKPGHRMPKVKRNREPDEARKKKGEWSHSRKDTQITCSNCGEPNHNQKSTKIASKKGKRPITKNNSQSRIIGEEDDFEQVQAATQDFEPYDPDVGNEEDPLLRPVVYPESESWVEKLMTRGAPIGIRKINFTRNHTGVSVPTNLPYSPGPIDFNSNRIVLFRTWSKSAFSQITSSIKLSHFKKSLIGGASPVEISLFPLSTAHSEQLLLSDQYQIINEVGNGTFGNVWRALNKQTGEVVAIKKMKKNYYSWEECINLREVKSLRKLNHPNIVKLKEVIRENDILYFVFEYMECNLYQLMKDRSKLFSETEVRNWCFQVFQALAYMHRQGYFHRDLKPENLLVSKDIIKVADFGLAREINSQPPYTEYVSTRWYRAPEILLQSHIYGPAVDMWAMGAIMAELFSLRPLFPGSSEADEIYKICSVIGTPTKRDWAQGLALASDINYQFPQIAGADLALLVPSASGNAISLIRALCSWDPCKRPTAVDALQHPFFQSCFYVPPSLRTKAAVAKTPPSAVMRGAVEPKNKWSSGLLHNPKPSGNFSTVKSQLPFNAGVQRKLDMNYQDPMRNDKSLQGSANQPPKYRPPGRNVPSLAMVGSGVKSFAVSDAAEKLGNMSIGSGRGPIKQPVVKPMKAGGWHGQHDLFHGRSKEFLPGRSFSRKVAG</sequence>
<dbReference type="STRING" id="33114.A0A2G2XMD0"/>
<evidence type="ECO:0000256" key="4">
    <source>
        <dbReference type="ARBA" id="ARBA00022527"/>
    </source>
</evidence>
<dbReference type="FunFam" id="3.30.200.20:FF:000335">
    <property type="entry name" value="Serine/threonine-protein kinase MHK"/>
    <property type="match status" value="1"/>
</dbReference>
<dbReference type="SUPFAM" id="SSF56112">
    <property type="entry name" value="Protein kinase-like (PK-like)"/>
    <property type="match status" value="1"/>
</dbReference>
<dbReference type="CDD" id="cd07830">
    <property type="entry name" value="STKc_MAK_like"/>
    <property type="match status" value="1"/>
</dbReference>
<evidence type="ECO:0000256" key="11">
    <source>
        <dbReference type="ARBA" id="ARBA00048367"/>
    </source>
</evidence>
<evidence type="ECO:0000256" key="7">
    <source>
        <dbReference type="ARBA" id="ARBA00022741"/>
    </source>
</evidence>
<comment type="similarity">
    <text evidence="1">Belongs to the protein kinase superfamily. CMGC Ser/Thr protein kinase family. CDC2/CDKX subfamily.</text>
</comment>